<feature type="domain" description="PAC" evidence="16">
    <location>
        <begin position="323"/>
        <end position="377"/>
    </location>
</feature>
<evidence type="ECO:0000256" key="2">
    <source>
        <dbReference type="ARBA" id="ARBA00004236"/>
    </source>
</evidence>
<gene>
    <name evidence="17" type="ORF">ENS31_05025</name>
</gene>
<dbReference type="Gene3D" id="3.40.50.2300">
    <property type="match status" value="1"/>
</dbReference>
<dbReference type="Pfam" id="PF00072">
    <property type="entry name" value="Response_reg"/>
    <property type="match status" value="1"/>
</dbReference>
<dbReference type="CDD" id="cd00082">
    <property type="entry name" value="HisKA"/>
    <property type="match status" value="1"/>
</dbReference>
<keyword evidence="5 12" id="KW-0597">Phosphoprotein</keyword>
<dbReference type="SMART" id="SM00086">
    <property type="entry name" value="PAC"/>
    <property type="match status" value="2"/>
</dbReference>
<dbReference type="InterPro" id="IPR036097">
    <property type="entry name" value="HisK_dim/P_sf"/>
</dbReference>
<dbReference type="InterPro" id="IPR003661">
    <property type="entry name" value="HisK_dim/P_dom"/>
</dbReference>
<dbReference type="CDD" id="cd00130">
    <property type="entry name" value="PAS"/>
    <property type="match status" value="2"/>
</dbReference>
<dbReference type="InterPro" id="IPR001789">
    <property type="entry name" value="Sig_transdc_resp-reg_receiver"/>
</dbReference>
<dbReference type="PROSITE" id="PS50113">
    <property type="entry name" value="PAC"/>
    <property type="match status" value="1"/>
</dbReference>
<dbReference type="GO" id="GO:0000155">
    <property type="term" value="F:phosphorelay sensor kinase activity"/>
    <property type="evidence" value="ECO:0007669"/>
    <property type="project" value="InterPro"/>
</dbReference>
<dbReference type="Pfam" id="PF00512">
    <property type="entry name" value="HisKA"/>
    <property type="match status" value="1"/>
</dbReference>
<dbReference type="EC" id="2.7.13.3" evidence="3"/>
<keyword evidence="4" id="KW-1003">Cell membrane</keyword>
<keyword evidence="7" id="KW-0547">Nucleotide-binding</keyword>
<dbReference type="Pfam" id="PF13188">
    <property type="entry name" value="PAS_8"/>
    <property type="match status" value="1"/>
</dbReference>
<proteinExistence type="predicted"/>
<dbReference type="SMART" id="SM00091">
    <property type="entry name" value="PAS"/>
    <property type="match status" value="3"/>
</dbReference>
<dbReference type="InterPro" id="IPR005467">
    <property type="entry name" value="His_kinase_dom"/>
</dbReference>
<dbReference type="Pfam" id="PF02518">
    <property type="entry name" value="HATPase_c"/>
    <property type="match status" value="1"/>
</dbReference>
<dbReference type="PROSITE" id="PS50110">
    <property type="entry name" value="RESPONSE_REGULATORY"/>
    <property type="match status" value="1"/>
</dbReference>
<dbReference type="Gene3D" id="1.10.287.130">
    <property type="match status" value="1"/>
</dbReference>
<keyword evidence="8" id="KW-0418">Kinase</keyword>
<evidence type="ECO:0000256" key="5">
    <source>
        <dbReference type="ARBA" id="ARBA00022553"/>
    </source>
</evidence>
<dbReference type="InterPro" id="IPR004358">
    <property type="entry name" value="Sig_transdc_His_kin-like_C"/>
</dbReference>
<protein>
    <recommendedName>
        <fullName evidence="3">histidine kinase</fullName>
        <ecNumber evidence="3">2.7.13.3</ecNumber>
    </recommendedName>
</protein>
<feature type="domain" description="PAS" evidence="15">
    <location>
        <begin position="11"/>
        <end position="48"/>
    </location>
</feature>
<dbReference type="Gene3D" id="3.30.450.20">
    <property type="entry name" value="PAS domain"/>
    <property type="match status" value="3"/>
</dbReference>
<evidence type="ECO:0000313" key="17">
    <source>
        <dbReference type="EMBL" id="HFI90881.1"/>
    </source>
</evidence>
<keyword evidence="11" id="KW-0472">Membrane</keyword>
<evidence type="ECO:0000256" key="12">
    <source>
        <dbReference type="PROSITE-ProRule" id="PRU00169"/>
    </source>
</evidence>
<reference evidence="17" key="1">
    <citation type="journal article" date="2020" name="mSystems">
        <title>Genome- and Community-Level Interaction Insights into Carbon Utilization and Element Cycling Functions of Hydrothermarchaeota in Hydrothermal Sediment.</title>
        <authorList>
            <person name="Zhou Z."/>
            <person name="Liu Y."/>
            <person name="Xu W."/>
            <person name="Pan J."/>
            <person name="Luo Z.H."/>
            <person name="Li M."/>
        </authorList>
    </citation>
    <scope>NUCLEOTIDE SEQUENCE [LARGE SCALE GENOMIC DNA]</scope>
    <source>
        <strain evidence="17">SpSt-479</strain>
    </source>
</reference>
<dbReference type="Gene3D" id="3.30.565.10">
    <property type="entry name" value="Histidine kinase-like ATPase, C-terminal domain"/>
    <property type="match status" value="1"/>
</dbReference>
<evidence type="ECO:0000256" key="8">
    <source>
        <dbReference type="ARBA" id="ARBA00022777"/>
    </source>
</evidence>
<evidence type="ECO:0000256" key="4">
    <source>
        <dbReference type="ARBA" id="ARBA00022475"/>
    </source>
</evidence>
<evidence type="ECO:0000256" key="6">
    <source>
        <dbReference type="ARBA" id="ARBA00022679"/>
    </source>
</evidence>
<evidence type="ECO:0000256" key="9">
    <source>
        <dbReference type="ARBA" id="ARBA00022840"/>
    </source>
</evidence>
<evidence type="ECO:0000256" key="3">
    <source>
        <dbReference type="ARBA" id="ARBA00012438"/>
    </source>
</evidence>
<keyword evidence="6" id="KW-0808">Transferase</keyword>
<comment type="caution">
    <text evidence="17">The sequence shown here is derived from an EMBL/GenBank/DDBJ whole genome shotgun (WGS) entry which is preliminary data.</text>
</comment>
<dbReference type="FunFam" id="3.30.565.10:FF:000023">
    <property type="entry name" value="PAS domain-containing sensor histidine kinase"/>
    <property type="match status" value="1"/>
</dbReference>
<dbReference type="InterPro" id="IPR011006">
    <property type="entry name" value="CheY-like_superfamily"/>
</dbReference>
<dbReference type="SMART" id="SM00387">
    <property type="entry name" value="HATPase_c"/>
    <property type="match status" value="1"/>
</dbReference>
<dbReference type="SUPFAM" id="SSF47384">
    <property type="entry name" value="Homodimeric domain of signal transducing histidine kinase"/>
    <property type="match status" value="1"/>
</dbReference>
<dbReference type="PANTHER" id="PTHR43047:SF64">
    <property type="entry name" value="HISTIDINE KINASE CONTAINING CHEY-HOMOLOGOUS RECEIVER DOMAIN AND PAS DOMAIN-RELATED"/>
    <property type="match status" value="1"/>
</dbReference>
<evidence type="ECO:0000259" key="14">
    <source>
        <dbReference type="PROSITE" id="PS50110"/>
    </source>
</evidence>
<keyword evidence="10" id="KW-0902">Two-component regulatory system</keyword>
<dbReference type="SMART" id="SM00448">
    <property type="entry name" value="REC"/>
    <property type="match status" value="1"/>
</dbReference>
<dbReference type="SMART" id="SM00388">
    <property type="entry name" value="HisKA"/>
    <property type="match status" value="1"/>
</dbReference>
<dbReference type="PRINTS" id="PR00344">
    <property type="entry name" value="BCTRLSENSOR"/>
</dbReference>
<dbReference type="PANTHER" id="PTHR43047">
    <property type="entry name" value="TWO-COMPONENT HISTIDINE PROTEIN KINASE"/>
    <property type="match status" value="1"/>
</dbReference>
<sequence length="751" mass="84860">MKENLGNLTLELLQSINDAVYILDKNGNVVQANNTFCNMLGYSTTEMLRLNAKEYNASWDEHKILSVIKNLSGKTEVFELVHRRKDGSTFDAEVSVKGVKINGEDHLFCITRNVTERNKAQTKIKESEKKFRALFENAMVAILLLDIKSFRVFDCNPATEEMFESSKNKIILSLIQDFSPEFQYNGEKSDELINFYINKALSGEKTKFEWCFEFEKKRILAEVNLYKVEINGNSLLQMICNDITEKRKSEEQLNLLSQSINQSSSAVIITDLQGNIHYVNDTFASLTGYSKDEVIGKNPRILKSGYTSPEIYTQLWEDITSGKQWSGEFLNKRKDGTLYWESARISPVKNERGEITHFIGIKDDVTKLKKLLDELKIAKAKAEEINRLKTNFLANMSHELRTPLVGILGCASMIAEDTKEPLTQELANIINKSGQRLHETLNAILDLTRLESESLAVDLKPVDILPLLKNTFELFLNEAKLKGLNLYFDVDDEEIIAFADLNLLKSVMSNLISNAIKYTEVGGVSIRAFSNENKIIIKVVDTGIGIPDSYHDIIFEPFRQVSEGYNRQFEGSGLGLTLTKKYVKLMNGRIWYNSKIGEGSAFFVELNASTNKIEPITETSEQPSVQIDFSKKQVLLVEDDPINIQTISAFIGNLVQLTAVNNADDALEVVKSKKFDLILMDIGLSGDKNGLDVVQEIRKMKDYQSTPIAAVTAYALDSDRDKMLSSGCTHYLAKPFPRQKLIDLLEEIFSE</sequence>
<dbReference type="NCBIfam" id="TIGR00229">
    <property type="entry name" value="sensory_box"/>
    <property type="match status" value="3"/>
</dbReference>
<evidence type="ECO:0000259" key="16">
    <source>
        <dbReference type="PROSITE" id="PS50113"/>
    </source>
</evidence>
<dbReference type="GO" id="GO:0005524">
    <property type="term" value="F:ATP binding"/>
    <property type="evidence" value="ECO:0007669"/>
    <property type="project" value="UniProtKB-KW"/>
</dbReference>
<feature type="domain" description="PAS" evidence="15">
    <location>
        <begin position="252"/>
        <end position="298"/>
    </location>
</feature>
<dbReference type="PROSITE" id="PS50109">
    <property type="entry name" value="HIS_KIN"/>
    <property type="match status" value="1"/>
</dbReference>
<feature type="domain" description="Histidine kinase" evidence="13">
    <location>
        <begin position="395"/>
        <end position="610"/>
    </location>
</feature>
<organism evidence="17">
    <name type="scientific">Ignavibacterium album</name>
    <dbReference type="NCBI Taxonomy" id="591197"/>
    <lineage>
        <taxon>Bacteria</taxon>
        <taxon>Pseudomonadati</taxon>
        <taxon>Ignavibacteriota</taxon>
        <taxon>Ignavibacteria</taxon>
        <taxon>Ignavibacteriales</taxon>
        <taxon>Ignavibacteriaceae</taxon>
        <taxon>Ignavibacterium</taxon>
    </lineage>
</organism>
<dbReference type="Pfam" id="PF13426">
    <property type="entry name" value="PAS_9"/>
    <property type="match status" value="2"/>
</dbReference>
<dbReference type="EMBL" id="DSUJ01000008">
    <property type="protein sequence ID" value="HFI90881.1"/>
    <property type="molecule type" value="Genomic_DNA"/>
</dbReference>
<evidence type="ECO:0000256" key="7">
    <source>
        <dbReference type="ARBA" id="ARBA00022741"/>
    </source>
</evidence>
<dbReference type="SUPFAM" id="SSF55874">
    <property type="entry name" value="ATPase domain of HSP90 chaperone/DNA topoisomerase II/histidine kinase"/>
    <property type="match status" value="1"/>
</dbReference>
<dbReference type="CDD" id="cd17546">
    <property type="entry name" value="REC_hyHK_CKI1_RcsC-like"/>
    <property type="match status" value="1"/>
</dbReference>
<dbReference type="InterPro" id="IPR035965">
    <property type="entry name" value="PAS-like_dom_sf"/>
</dbReference>
<dbReference type="InterPro" id="IPR000014">
    <property type="entry name" value="PAS"/>
</dbReference>
<dbReference type="InterPro" id="IPR003594">
    <property type="entry name" value="HATPase_dom"/>
</dbReference>
<dbReference type="InterPro" id="IPR000700">
    <property type="entry name" value="PAS-assoc_C"/>
</dbReference>
<evidence type="ECO:0000256" key="11">
    <source>
        <dbReference type="ARBA" id="ARBA00023136"/>
    </source>
</evidence>
<dbReference type="SUPFAM" id="SSF52172">
    <property type="entry name" value="CheY-like"/>
    <property type="match status" value="1"/>
</dbReference>
<evidence type="ECO:0000256" key="1">
    <source>
        <dbReference type="ARBA" id="ARBA00000085"/>
    </source>
</evidence>
<keyword evidence="9" id="KW-0067">ATP-binding</keyword>
<dbReference type="InterPro" id="IPR001610">
    <property type="entry name" value="PAC"/>
</dbReference>
<comment type="subcellular location">
    <subcellularLocation>
        <location evidence="2">Cell membrane</location>
    </subcellularLocation>
</comment>
<dbReference type="AlphaFoldDB" id="A0A7V2ZJ18"/>
<dbReference type="PROSITE" id="PS50112">
    <property type="entry name" value="PAS"/>
    <property type="match status" value="2"/>
</dbReference>
<dbReference type="CDD" id="cd16922">
    <property type="entry name" value="HATPase_EvgS-ArcB-TorS-like"/>
    <property type="match status" value="1"/>
</dbReference>
<accession>A0A7V2ZJ18</accession>
<evidence type="ECO:0000259" key="15">
    <source>
        <dbReference type="PROSITE" id="PS50112"/>
    </source>
</evidence>
<feature type="modified residue" description="4-aspartylphosphate" evidence="12">
    <location>
        <position position="681"/>
    </location>
</feature>
<comment type="catalytic activity">
    <reaction evidence="1">
        <text>ATP + protein L-histidine = ADP + protein N-phospho-L-histidine.</text>
        <dbReference type="EC" id="2.7.13.3"/>
    </reaction>
</comment>
<dbReference type="InterPro" id="IPR036890">
    <property type="entry name" value="HATPase_C_sf"/>
</dbReference>
<evidence type="ECO:0000259" key="13">
    <source>
        <dbReference type="PROSITE" id="PS50109"/>
    </source>
</evidence>
<dbReference type="SUPFAM" id="SSF55785">
    <property type="entry name" value="PYP-like sensor domain (PAS domain)"/>
    <property type="match status" value="3"/>
</dbReference>
<dbReference type="GO" id="GO:0005886">
    <property type="term" value="C:plasma membrane"/>
    <property type="evidence" value="ECO:0007669"/>
    <property type="project" value="UniProtKB-SubCell"/>
</dbReference>
<feature type="domain" description="Response regulatory" evidence="14">
    <location>
        <begin position="633"/>
        <end position="749"/>
    </location>
</feature>
<evidence type="ECO:0000256" key="10">
    <source>
        <dbReference type="ARBA" id="ARBA00023012"/>
    </source>
</evidence>
<name>A0A7V2ZJ18_9BACT</name>